<accession>A0AAW0HXJ3</accession>
<reference evidence="1 2" key="1">
    <citation type="journal article" date="2023" name="bioRxiv">
        <title>Conserved and derived expression patterns and positive selection on dental genes reveal complex evolutionary context of ever-growing rodent molars.</title>
        <authorList>
            <person name="Calamari Z.T."/>
            <person name="Song A."/>
            <person name="Cohen E."/>
            <person name="Akter M."/>
            <person name="Roy R.D."/>
            <person name="Hallikas O."/>
            <person name="Christensen M.M."/>
            <person name="Li P."/>
            <person name="Marangoni P."/>
            <person name="Jernvall J."/>
            <person name="Klein O.D."/>
        </authorList>
    </citation>
    <scope>NUCLEOTIDE SEQUENCE [LARGE SCALE GENOMIC DNA]</scope>
    <source>
        <strain evidence="1">V071</strain>
    </source>
</reference>
<protein>
    <recommendedName>
        <fullName evidence="3">Secreted protein</fullName>
    </recommendedName>
</protein>
<comment type="caution">
    <text evidence="1">The sequence shown here is derived from an EMBL/GenBank/DDBJ whole genome shotgun (WGS) entry which is preliminary data.</text>
</comment>
<evidence type="ECO:0000313" key="1">
    <source>
        <dbReference type="EMBL" id="KAK7806798.1"/>
    </source>
</evidence>
<dbReference type="Proteomes" id="UP001488838">
    <property type="component" value="Unassembled WGS sequence"/>
</dbReference>
<evidence type="ECO:0008006" key="3">
    <source>
        <dbReference type="Google" id="ProtNLM"/>
    </source>
</evidence>
<dbReference type="AlphaFoldDB" id="A0AAW0HXJ3"/>
<name>A0AAW0HXJ3_MYOGA</name>
<evidence type="ECO:0000313" key="2">
    <source>
        <dbReference type="Proteomes" id="UP001488838"/>
    </source>
</evidence>
<proteinExistence type="predicted"/>
<dbReference type="EMBL" id="JBBHLL010000290">
    <property type="protein sequence ID" value="KAK7806798.1"/>
    <property type="molecule type" value="Genomic_DNA"/>
</dbReference>
<keyword evidence="2" id="KW-1185">Reference proteome</keyword>
<gene>
    <name evidence="1" type="ORF">U0070_010282</name>
</gene>
<organism evidence="1 2">
    <name type="scientific">Myodes glareolus</name>
    <name type="common">Bank vole</name>
    <name type="synonym">Clethrionomys glareolus</name>
    <dbReference type="NCBI Taxonomy" id="447135"/>
    <lineage>
        <taxon>Eukaryota</taxon>
        <taxon>Metazoa</taxon>
        <taxon>Chordata</taxon>
        <taxon>Craniata</taxon>
        <taxon>Vertebrata</taxon>
        <taxon>Euteleostomi</taxon>
        <taxon>Mammalia</taxon>
        <taxon>Eutheria</taxon>
        <taxon>Euarchontoglires</taxon>
        <taxon>Glires</taxon>
        <taxon>Rodentia</taxon>
        <taxon>Myomorpha</taxon>
        <taxon>Muroidea</taxon>
        <taxon>Cricetidae</taxon>
        <taxon>Arvicolinae</taxon>
        <taxon>Myodes</taxon>
    </lineage>
</organism>
<sequence length="104" mass="11021">MGSLLVLSVSSRRETWWFHSTSQLAKTHTPSLGSQPRSASSQAAWVIGTLAACGAQDFDGVKVFRDEPVPPSCTLGILEARICSRSYSADGNSGSLGSRADFVC</sequence>